<dbReference type="AlphaFoldDB" id="A0A1R0GRQ0"/>
<comment type="caution">
    <text evidence="5">The sequence shown here is derived from an EMBL/GenBank/DDBJ whole genome shotgun (WGS) entry which is preliminary data.</text>
</comment>
<dbReference type="SUPFAM" id="SSF47095">
    <property type="entry name" value="HMG-box"/>
    <property type="match status" value="1"/>
</dbReference>
<dbReference type="GO" id="GO:0005634">
    <property type="term" value="C:nucleus"/>
    <property type="evidence" value="ECO:0007669"/>
    <property type="project" value="UniProtKB-UniRule"/>
</dbReference>
<keyword evidence="6" id="KW-1185">Reference proteome</keyword>
<feature type="DNA-binding region" description="HMG box" evidence="2">
    <location>
        <begin position="60"/>
        <end position="128"/>
    </location>
</feature>
<keyword evidence="2" id="KW-0539">Nucleus</keyword>
<dbReference type="Gene3D" id="1.10.30.10">
    <property type="entry name" value="High mobility group box domain"/>
    <property type="match status" value="1"/>
</dbReference>
<dbReference type="InterPro" id="IPR036910">
    <property type="entry name" value="HMG_box_dom_sf"/>
</dbReference>
<feature type="domain" description="HMG box" evidence="4">
    <location>
        <begin position="60"/>
        <end position="128"/>
    </location>
</feature>
<protein>
    <submittedName>
        <fullName evidence="5">High mobility group protein B3</fullName>
    </submittedName>
</protein>
<reference evidence="5 6" key="1">
    <citation type="journal article" date="2016" name="Mol. Biol. Evol.">
        <title>Genome-Wide Survey of Gut Fungi (Harpellales) Reveals the First Horizontally Transferred Ubiquitin Gene from a Mosquito Host.</title>
        <authorList>
            <person name="Wang Y."/>
            <person name="White M.M."/>
            <person name="Kvist S."/>
            <person name="Moncalvo J.M."/>
        </authorList>
    </citation>
    <scope>NUCLEOTIDE SEQUENCE [LARGE SCALE GENOMIC DNA]</scope>
    <source>
        <strain evidence="5 6">ALG-7-W6</strain>
    </source>
</reference>
<evidence type="ECO:0000256" key="3">
    <source>
        <dbReference type="SAM" id="MobiDB-lite"/>
    </source>
</evidence>
<gene>
    <name evidence="5" type="ORF">AYI68_g6365</name>
</gene>
<sequence length="236" mass="25716">MAPKAKAGAASAGVFLSAEEFSAIGEHFAKLAELFDNASKNIHPAAESTSKRAAKDPFAPKRPVSSYILFCNDYREKIKLLEPSISSQEVSKRMGDLWNNISEAEKAKYDEMALELRVKYTEDMQNYRALKTAVESLEGEEVLEVITETGPANHIPGFQKIAPNAEKIPISPPVAKPSPAKKTKAKASTPSEKPLKKKKVEEPAPTTPAKNPAASESEADPTSSKKKKRAKKDPKK</sequence>
<dbReference type="STRING" id="133383.A0A1R0GRQ0"/>
<organism evidence="5 6">
    <name type="scientific">Smittium mucronatum</name>
    <dbReference type="NCBI Taxonomy" id="133383"/>
    <lineage>
        <taxon>Eukaryota</taxon>
        <taxon>Fungi</taxon>
        <taxon>Fungi incertae sedis</taxon>
        <taxon>Zoopagomycota</taxon>
        <taxon>Kickxellomycotina</taxon>
        <taxon>Harpellomycetes</taxon>
        <taxon>Harpellales</taxon>
        <taxon>Legeriomycetaceae</taxon>
        <taxon>Smittium</taxon>
    </lineage>
</organism>
<accession>A0A1R0GRQ0</accession>
<evidence type="ECO:0000313" key="5">
    <source>
        <dbReference type="EMBL" id="OLY79564.1"/>
    </source>
</evidence>
<dbReference type="Pfam" id="PF00505">
    <property type="entry name" value="HMG_box"/>
    <property type="match status" value="1"/>
</dbReference>
<proteinExistence type="predicted"/>
<dbReference type="OrthoDB" id="1919336at2759"/>
<feature type="compositionally biased region" description="Basic residues" evidence="3">
    <location>
        <begin position="224"/>
        <end position="236"/>
    </location>
</feature>
<evidence type="ECO:0000256" key="1">
    <source>
        <dbReference type="ARBA" id="ARBA00023125"/>
    </source>
</evidence>
<dbReference type="GO" id="GO:0003677">
    <property type="term" value="F:DNA binding"/>
    <property type="evidence" value="ECO:0007669"/>
    <property type="project" value="UniProtKB-UniRule"/>
</dbReference>
<evidence type="ECO:0000256" key="2">
    <source>
        <dbReference type="PROSITE-ProRule" id="PRU00267"/>
    </source>
</evidence>
<evidence type="ECO:0000259" key="4">
    <source>
        <dbReference type="PROSITE" id="PS50118"/>
    </source>
</evidence>
<dbReference type="PROSITE" id="PS50118">
    <property type="entry name" value="HMG_BOX_2"/>
    <property type="match status" value="1"/>
</dbReference>
<feature type="compositionally biased region" description="Low complexity" evidence="3">
    <location>
        <begin position="203"/>
        <end position="214"/>
    </location>
</feature>
<keyword evidence="1 2" id="KW-0238">DNA-binding</keyword>
<feature type="region of interest" description="Disordered" evidence="3">
    <location>
        <begin position="152"/>
        <end position="236"/>
    </location>
</feature>
<dbReference type="SMART" id="SM00398">
    <property type="entry name" value="HMG"/>
    <property type="match status" value="1"/>
</dbReference>
<dbReference type="PRINTS" id="PR00886">
    <property type="entry name" value="HIGHMOBLTY12"/>
</dbReference>
<dbReference type="Proteomes" id="UP000187455">
    <property type="component" value="Unassembled WGS sequence"/>
</dbReference>
<evidence type="ECO:0000313" key="6">
    <source>
        <dbReference type="Proteomes" id="UP000187455"/>
    </source>
</evidence>
<dbReference type="InterPro" id="IPR009071">
    <property type="entry name" value="HMG_box_dom"/>
</dbReference>
<name>A0A1R0GRQ0_9FUNG</name>
<dbReference type="PANTHER" id="PTHR48112">
    <property type="entry name" value="HIGH MOBILITY GROUP PROTEIN DSP1"/>
    <property type="match status" value="1"/>
</dbReference>
<dbReference type="EMBL" id="LSSL01004299">
    <property type="protein sequence ID" value="OLY79564.1"/>
    <property type="molecule type" value="Genomic_DNA"/>
</dbReference>
<dbReference type="InterPro" id="IPR050342">
    <property type="entry name" value="HMGB"/>
</dbReference>
<dbReference type="PANTHER" id="PTHR48112:SF22">
    <property type="entry name" value="MITOCHONDRIAL TRANSCRIPTION FACTOR A, ISOFORM B"/>
    <property type="match status" value="1"/>
</dbReference>